<dbReference type="SUPFAM" id="SSF53756">
    <property type="entry name" value="UDP-Glycosyltransferase/glycogen phosphorylase"/>
    <property type="match status" value="1"/>
</dbReference>
<sequence>MDDIGNRGRLLFASLPSAGLINPLLAIVQELVRRDADLWFACTDERADEIRRIGGGAGGAGPVRFVSLGRYRPHLWPANWDQATLRAMTTGRRVRDFAAFMDTNVDHEYTEELYRRMLAAIDEVRPDLIVADSCTGWAIDAAMQRGIPYVLTIAVPVSSFYVDLLPWGYPTPGSGLPARMSAVQRVDNVRYRLGVRAVMASPRRLRPALAALQRRKAEGLPNAAGIPSHYARAAADVLGCSVFGLEYPFPAETPNLHMVGAVLPGDADDVTADPSLDAWLDAHPSIVYIGFGTFMRPSAGQVAALVEVARRLGPRHHVLWKLDETRQRMLPADLPANLRVEAWLPSQLAVLAHPNVRVFFNHGGGNAFHEGLAYGKPLLVMPFWMDCNDFAARAADSGAGLVVRNVDRPDVDDIVNKITRLATEPAYRQRAEHWAAELRAAGGSTAAADIVQRRLGLLGPAVGAASADRTMSS</sequence>
<reference evidence="3" key="1">
    <citation type="journal article" date="2011" name="J. Am. Chem. Soc.">
        <title>Characterization of tiacumicin B biosynthetic gene cluster affording diversified tiacumicin analogues and revealing a tailoring dihalogenase.</title>
        <authorList>
            <person name="Xiao Y."/>
            <person name="Li S."/>
            <person name="Niu S."/>
            <person name="Ma L."/>
            <person name="Zhang G."/>
            <person name="Zhang H."/>
            <person name="Zhang G."/>
            <person name="Ju J."/>
            <person name="Zhang C."/>
        </authorList>
    </citation>
    <scope>NUCLEOTIDE SEQUENCE</scope>
    <source>
        <strain evidence="3">NRRL 18085</strain>
    </source>
</reference>
<proteinExistence type="predicted"/>
<dbReference type="GO" id="GO:0008194">
    <property type="term" value="F:UDP-glycosyltransferase activity"/>
    <property type="evidence" value="ECO:0007669"/>
    <property type="project" value="InterPro"/>
</dbReference>
<dbReference type="Pfam" id="PF00201">
    <property type="entry name" value="UDPGT"/>
    <property type="match status" value="1"/>
</dbReference>
<keyword evidence="1" id="KW-0328">Glycosyltransferase</keyword>
<dbReference type="CDD" id="cd03784">
    <property type="entry name" value="GT1_Gtf-like"/>
    <property type="match status" value="1"/>
</dbReference>
<name>E9LIN1_9ACTN</name>
<dbReference type="PANTHER" id="PTHR48043">
    <property type="entry name" value="EG:EG0003.4 PROTEIN-RELATED"/>
    <property type="match status" value="1"/>
</dbReference>
<dbReference type="AlphaFoldDB" id="E9LIN1"/>
<organism evidence="3">
    <name type="scientific">Dactylosporangium aurantiacum subsp. hamdenensis</name>
    <dbReference type="NCBI Taxonomy" id="703577"/>
    <lineage>
        <taxon>Bacteria</taxon>
        <taxon>Bacillati</taxon>
        <taxon>Actinomycetota</taxon>
        <taxon>Actinomycetes</taxon>
        <taxon>Micromonosporales</taxon>
        <taxon>Micromonosporaceae</taxon>
        <taxon>Dactylosporangium</taxon>
    </lineage>
</organism>
<dbReference type="Gene3D" id="3.40.50.2000">
    <property type="entry name" value="Glycogen Phosphorylase B"/>
    <property type="match status" value="2"/>
</dbReference>
<dbReference type="InterPro" id="IPR050271">
    <property type="entry name" value="UDP-glycosyltransferase"/>
</dbReference>
<dbReference type="PANTHER" id="PTHR48043:SF145">
    <property type="entry name" value="FI06409P-RELATED"/>
    <property type="match status" value="1"/>
</dbReference>
<evidence type="ECO:0000256" key="1">
    <source>
        <dbReference type="ARBA" id="ARBA00022676"/>
    </source>
</evidence>
<protein>
    <submittedName>
        <fullName evidence="3">Putative glycosyltransferase</fullName>
    </submittedName>
</protein>
<evidence type="ECO:0000256" key="2">
    <source>
        <dbReference type="ARBA" id="ARBA00022679"/>
    </source>
</evidence>
<dbReference type="EMBL" id="HQ011923">
    <property type="protein sequence ID" value="ADU85989.1"/>
    <property type="molecule type" value="Genomic_DNA"/>
</dbReference>
<gene>
    <name evidence="3" type="primary">tiaG2</name>
</gene>
<evidence type="ECO:0000313" key="3">
    <source>
        <dbReference type="EMBL" id="ADU85989.1"/>
    </source>
</evidence>
<accession>E9LIN1</accession>
<keyword evidence="2 3" id="KW-0808">Transferase</keyword>
<dbReference type="InterPro" id="IPR002213">
    <property type="entry name" value="UDP_glucos_trans"/>
</dbReference>